<reference evidence="1 2" key="1">
    <citation type="journal article" date="2015" name="Genome Announc.">
        <title>Expanding the biotechnology potential of lactobacilli through comparative genomics of 213 strains and associated genera.</title>
        <authorList>
            <person name="Sun Z."/>
            <person name="Harris H.M."/>
            <person name="McCann A."/>
            <person name="Guo C."/>
            <person name="Argimon S."/>
            <person name="Zhang W."/>
            <person name="Yang X."/>
            <person name="Jeffery I.B."/>
            <person name="Cooney J.C."/>
            <person name="Kagawa T.F."/>
            <person name="Liu W."/>
            <person name="Song Y."/>
            <person name="Salvetti E."/>
            <person name="Wrobel A."/>
            <person name="Rasinkangas P."/>
            <person name="Parkhill J."/>
            <person name="Rea M.C."/>
            <person name="O'Sullivan O."/>
            <person name="Ritari J."/>
            <person name="Douillard F.P."/>
            <person name="Paul Ross R."/>
            <person name="Yang R."/>
            <person name="Briner A.E."/>
            <person name="Felis G.E."/>
            <person name="de Vos W.M."/>
            <person name="Barrangou R."/>
            <person name="Klaenhammer T.R."/>
            <person name="Caufield P.W."/>
            <person name="Cui Y."/>
            <person name="Zhang H."/>
            <person name="O'Toole P.W."/>
        </authorList>
    </citation>
    <scope>NUCLEOTIDE SEQUENCE [LARGE SCALE GENOMIC DNA]</scope>
    <source>
        <strain evidence="1 2">DSM 4864</strain>
    </source>
</reference>
<dbReference type="InterPro" id="IPR029058">
    <property type="entry name" value="AB_hydrolase_fold"/>
</dbReference>
<dbReference type="Pfam" id="PF00756">
    <property type="entry name" value="Esterase"/>
    <property type="match status" value="1"/>
</dbReference>
<accession>A0A0R1WPD5</accession>
<organism evidence="1 2">
    <name type="scientific">Limosilactobacillus oris DSM 4864</name>
    <dbReference type="NCBI Taxonomy" id="1423779"/>
    <lineage>
        <taxon>Bacteria</taxon>
        <taxon>Bacillati</taxon>
        <taxon>Bacillota</taxon>
        <taxon>Bacilli</taxon>
        <taxon>Lactobacillales</taxon>
        <taxon>Lactobacillaceae</taxon>
        <taxon>Limosilactobacillus</taxon>
    </lineage>
</organism>
<dbReference type="PANTHER" id="PTHR48098">
    <property type="entry name" value="ENTEROCHELIN ESTERASE-RELATED"/>
    <property type="match status" value="1"/>
</dbReference>
<evidence type="ECO:0000313" key="2">
    <source>
        <dbReference type="Proteomes" id="UP000050973"/>
    </source>
</evidence>
<dbReference type="EMBL" id="AZGE01000001">
    <property type="protein sequence ID" value="KRM16915.1"/>
    <property type="molecule type" value="Genomic_DNA"/>
</dbReference>
<proteinExistence type="predicted"/>
<protein>
    <recommendedName>
        <fullName evidence="3">Esterase</fullName>
    </recommendedName>
</protein>
<sequence length="294" mass="33637">MLQFPTQLQKIPSRYLQKNNDKPGKLVSFNYDTYESFSYQQKSQKLTKRAIVYLPYNYSSDNKYNVFYLMHGGWSDETTYLGTPDDPHPLKNILDNAIAEGKITPMIVVCPTYNNLSVQDSSDYGLALQLTDNYHNELADDLLPAIENEFSTYAENVTEQGLIDSRDHRAFCGFSMGSVTTWHVFQYCLRYFRYFFPSSGALTANAELLAKFVEKQGYRSFDFYIFAASGTADFAYSGFTAQIQAMASYKEMFKFAGNEKDGNLYYLVAPGGTHSPENALEDFYNCLIQLWKEN</sequence>
<evidence type="ECO:0000313" key="1">
    <source>
        <dbReference type="EMBL" id="KRM16915.1"/>
    </source>
</evidence>
<dbReference type="SUPFAM" id="SSF53474">
    <property type="entry name" value="alpha/beta-Hydrolases"/>
    <property type="match status" value="1"/>
</dbReference>
<dbReference type="Proteomes" id="UP000050973">
    <property type="component" value="Unassembled WGS sequence"/>
</dbReference>
<dbReference type="InterPro" id="IPR000801">
    <property type="entry name" value="Esterase-like"/>
</dbReference>
<dbReference type="Gene3D" id="3.40.50.1820">
    <property type="entry name" value="alpha/beta hydrolase"/>
    <property type="match status" value="1"/>
</dbReference>
<dbReference type="AlphaFoldDB" id="A0A0R1WPD5"/>
<dbReference type="PATRIC" id="fig|1423779.3.peg.73"/>
<dbReference type="RefSeq" id="WP_056983708.1">
    <property type="nucleotide sequence ID" value="NZ_AZGE01000001.1"/>
</dbReference>
<comment type="caution">
    <text evidence="1">The sequence shown here is derived from an EMBL/GenBank/DDBJ whole genome shotgun (WGS) entry which is preliminary data.</text>
</comment>
<evidence type="ECO:0008006" key="3">
    <source>
        <dbReference type="Google" id="ProtNLM"/>
    </source>
</evidence>
<name>A0A0R1WPD5_9LACO</name>
<dbReference type="InterPro" id="IPR050583">
    <property type="entry name" value="Mycobacterial_A85_antigen"/>
</dbReference>
<gene>
    <name evidence="1" type="ORF">FC49_GL000072</name>
</gene>